<reference evidence="7 8" key="1">
    <citation type="submission" date="2017-10" db="EMBL/GenBank/DDBJ databases">
        <title>Bifidobacterium genomics.</title>
        <authorList>
            <person name="Lugli G.A."/>
            <person name="Milani C."/>
            <person name="Mancabelli L."/>
        </authorList>
    </citation>
    <scope>NUCLEOTIDE SEQUENCE [LARGE SCALE GENOMIC DNA]</scope>
    <source>
        <strain evidence="7 8">1524B</strain>
    </source>
</reference>
<dbReference type="InterPro" id="IPR001207">
    <property type="entry name" value="Transposase_mutator"/>
</dbReference>
<dbReference type="Pfam" id="PF00872">
    <property type="entry name" value="Transposase_mut"/>
    <property type="match status" value="1"/>
</dbReference>
<gene>
    <name evidence="7" type="ORF">CQR46_0226</name>
</gene>
<protein>
    <recommendedName>
        <fullName evidence="6">Mutator family transposase</fullName>
    </recommendedName>
</protein>
<dbReference type="GO" id="GO:0006313">
    <property type="term" value="P:DNA transposition"/>
    <property type="evidence" value="ECO:0007669"/>
    <property type="project" value="UniProtKB-UniRule"/>
</dbReference>
<feature type="non-terminal residue" evidence="7">
    <location>
        <position position="1"/>
    </location>
</feature>
<comment type="similarity">
    <text evidence="2 6">Belongs to the transposase mutator family.</text>
</comment>
<evidence type="ECO:0000256" key="1">
    <source>
        <dbReference type="ARBA" id="ARBA00002190"/>
    </source>
</evidence>
<evidence type="ECO:0000313" key="7">
    <source>
        <dbReference type="EMBL" id="PKU92146.1"/>
    </source>
</evidence>
<evidence type="ECO:0000256" key="6">
    <source>
        <dbReference type="RuleBase" id="RU365089"/>
    </source>
</evidence>
<evidence type="ECO:0000313" key="8">
    <source>
        <dbReference type="Proteomes" id="UP000233730"/>
    </source>
</evidence>
<evidence type="ECO:0000256" key="3">
    <source>
        <dbReference type="ARBA" id="ARBA00022578"/>
    </source>
</evidence>
<keyword evidence="4 6" id="KW-0238">DNA-binding</keyword>
<keyword evidence="6" id="KW-0814">Transposable element</keyword>
<keyword evidence="5 6" id="KW-0233">DNA recombination</keyword>
<evidence type="ECO:0000256" key="2">
    <source>
        <dbReference type="ARBA" id="ARBA00010961"/>
    </source>
</evidence>
<name>A0A2N3QKF0_9BIFI</name>
<organism evidence="7 8">
    <name type="scientific">Bifidobacterium pseudolongum subsp. globosum</name>
    <dbReference type="NCBI Taxonomy" id="1690"/>
    <lineage>
        <taxon>Bacteria</taxon>
        <taxon>Bacillati</taxon>
        <taxon>Actinomycetota</taxon>
        <taxon>Actinomycetes</taxon>
        <taxon>Bifidobacteriales</taxon>
        <taxon>Bifidobacteriaceae</taxon>
        <taxon>Bifidobacterium</taxon>
    </lineage>
</organism>
<dbReference type="GO" id="GO:0003677">
    <property type="term" value="F:DNA binding"/>
    <property type="evidence" value="ECO:0007669"/>
    <property type="project" value="UniProtKB-UniRule"/>
</dbReference>
<dbReference type="PANTHER" id="PTHR33217:SF7">
    <property type="entry name" value="TRANSPOSASE FOR INSERTION SEQUENCE ELEMENT IS1081"/>
    <property type="match status" value="1"/>
</dbReference>
<keyword evidence="3 6" id="KW-0815">Transposition</keyword>
<comment type="caution">
    <text evidence="7">The sequence shown here is derived from an EMBL/GenBank/DDBJ whole genome shotgun (WGS) entry which is preliminary data.</text>
</comment>
<dbReference type="AlphaFoldDB" id="A0A2N3QKF0"/>
<accession>A0A2N3QKF0</accession>
<dbReference type="GO" id="GO:0004803">
    <property type="term" value="F:transposase activity"/>
    <property type="evidence" value="ECO:0007669"/>
    <property type="project" value="UniProtKB-UniRule"/>
</dbReference>
<sequence>MDGTRRFVGFDLVDTESYDSWKRFLLSLRRRGVSGVRLVTSDAHAGLRRAVMEVFDGASWQRCFVHLQRDLAARIRHKPDRGRAMRALSAVLRQGDEAMTRAAYDAAVDRIGALDRRAGELLEDAREDALAHLAFHREHWVRLRTNNVQERANAEIKRRTRAVQIFPSRESLIRLVGAVLVDMNETWTRHRFMSADDMATALEPRAREHVEISDELRQRADQIIMTALESAA</sequence>
<evidence type="ECO:0000256" key="4">
    <source>
        <dbReference type="ARBA" id="ARBA00023125"/>
    </source>
</evidence>
<dbReference type="EMBL" id="PCGZ01000002">
    <property type="protein sequence ID" value="PKU92146.1"/>
    <property type="molecule type" value="Genomic_DNA"/>
</dbReference>
<comment type="function">
    <text evidence="1 6">Required for the transposition of the insertion element.</text>
</comment>
<dbReference type="PANTHER" id="PTHR33217">
    <property type="entry name" value="TRANSPOSASE FOR INSERTION SEQUENCE ELEMENT IS1081"/>
    <property type="match status" value="1"/>
</dbReference>
<dbReference type="Proteomes" id="UP000233730">
    <property type="component" value="Unassembled WGS sequence"/>
</dbReference>
<evidence type="ECO:0000256" key="5">
    <source>
        <dbReference type="ARBA" id="ARBA00023172"/>
    </source>
</evidence>
<dbReference type="RefSeq" id="WP_257467524.1">
    <property type="nucleotide sequence ID" value="NZ_PCGZ01000002.1"/>
</dbReference>
<proteinExistence type="inferred from homology"/>